<dbReference type="InterPro" id="IPR000633">
    <property type="entry name" value="Vinculin_CS"/>
</dbReference>
<evidence type="ECO:0000256" key="9">
    <source>
        <dbReference type="PIRSR" id="PIRSR639901-1"/>
    </source>
</evidence>
<dbReference type="GO" id="GO:0012505">
    <property type="term" value="C:endomembrane system"/>
    <property type="evidence" value="ECO:0007669"/>
    <property type="project" value="UniProtKB-SubCell"/>
</dbReference>
<dbReference type="InterPro" id="IPR039901">
    <property type="entry name" value="Kdotransferase"/>
</dbReference>
<sequence length="449" mass="48721">MMRRLYSLLLYLLSPLLLGWMALRARRAGGRWEVLDAARFGRYGRTRDESGAVWVHAVSLGETRAAQPLIRALLDRGHRVLLTHLTATGWAEGERVYAAERADGRLRQAWLPYDFPGATGRFMRHHRPAVGVLIEREVWPNLVHAALHAGVPLVLASARMSDASLHRTLRLGALLRPAYGALTRTYAQSLEDARRLERAGARQVAVSGNFKFDVQPDRGRMARGAGFAARLARRVVVIASTREGEDAPFIEAIRRATGQRRARGDDACPPLLFILVPRHPERFESAAGLLQAAGLAYVRRSHLLDLGDDSSTAIEACRDAAVMLGDTLGEMAWYYACAQVAVVGGSFAPLGGQNFIEASAQGRPVLVGPHTAHFEQAVNDALAAGAIARAADPAQAVRQALQWLDDPAGLNRMGEAARDWVRQHAGAVARVVDGIEALSLQAPQQPPGG</sequence>
<dbReference type="InterPro" id="IPR007507">
    <property type="entry name" value="Glycos_transf_N"/>
</dbReference>
<evidence type="ECO:0000256" key="11">
    <source>
        <dbReference type="RuleBase" id="RU365103"/>
    </source>
</evidence>
<dbReference type="RefSeq" id="WP_368640036.1">
    <property type="nucleotide sequence ID" value="NZ_CP158254.1"/>
</dbReference>
<organism evidence="13">
    <name type="scientific">Castellaniella ginsengisoli</name>
    <dbReference type="NCBI Taxonomy" id="546114"/>
    <lineage>
        <taxon>Bacteria</taxon>
        <taxon>Pseudomonadati</taxon>
        <taxon>Pseudomonadota</taxon>
        <taxon>Betaproteobacteria</taxon>
        <taxon>Burkholderiales</taxon>
        <taxon>Alcaligenaceae</taxon>
        <taxon>Castellaniella</taxon>
    </lineage>
</organism>
<evidence type="ECO:0000256" key="3">
    <source>
        <dbReference type="ARBA" id="ARBA00019077"/>
    </source>
</evidence>
<comment type="subcellular location">
    <subcellularLocation>
        <location evidence="11">Cell membrane</location>
    </subcellularLocation>
    <subcellularLocation>
        <location evidence="6">Endomembrane system</location>
        <topology evidence="6">Peripheral membrane protein</topology>
        <orientation evidence="6">Cytoplasmic side</orientation>
    </subcellularLocation>
</comment>
<keyword evidence="5" id="KW-0472">Membrane</keyword>
<dbReference type="AlphaFoldDB" id="A0AB39D011"/>
<dbReference type="SUPFAM" id="SSF53756">
    <property type="entry name" value="UDP-Glycosyltransferase/glycogen phosphorylase"/>
    <property type="match status" value="1"/>
</dbReference>
<dbReference type="GO" id="GO:0005886">
    <property type="term" value="C:plasma membrane"/>
    <property type="evidence" value="ECO:0007669"/>
    <property type="project" value="UniProtKB-SubCell"/>
</dbReference>
<evidence type="ECO:0000256" key="10">
    <source>
        <dbReference type="PIRSR" id="PIRSR639901-2"/>
    </source>
</evidence>
<feature type="site" description="Transition state stabilizer" evidence="10">
    <location>
        <position position="135"/>
    </location>
</feature>
<evidence type="ECO:0000259" key="12">
    <source>
        <dbReference type="Pfam" id="PF04413"/>
    </source>
</evidence>
<evidence type="ECO:0000256" key="7">
    <source>
        <dbReference type="ARBA" id="ARBA00031445"/>
    </source>
</evidence>
<dbReference type="EMBL" id="CP158254">
    <property type="protein sequence ID" value="XDJ47659.1"/>
    <property type="molecule type" value="Genomic_DNA"/>
</dbReference>
<dbReference type="InterPro" id="IPR038107">
    <property type="entry name" value="Glycos_transf_N_sf"/>
</dbReference>
<comment type="pathway">
    <text evidence="1 11">Bacterial outer membrane biogenesis; LPS core biosynthesis.</text>
</comment>
<feature type="active site" description="Proton acceptor" evidence="9">
    <location>
        <position position="62"/>
    </location>
</feature>
<reference evidence="13" key="1">
    <citation type="submission" date="2024-05" db="EMBL/GenBank/DDBJ databases">
        <authorList>
            <person name="Luo Y.-C."/>
            <person name="Nicholds J."/>
            <person name="Mortimer T."/>
            <person name="Maboni G."/>
        </authorList>
    </citation>
    <scope>NUCLEOTIDE SEQUENCE</scope>
    <source>
        <strain evidence="13">151836</strain>
    </source>
</reference>
<dbReference type="EC" id="2.4.99.12" evidence="2 11"/>
<proteinExistence type="inferred from homology"/>
<dbReference type="Gene3D" id="3.40.50.11720">
    <property type="entry name" value="3-Deoxy-D-manno-octulosonic-acid transferase, N-terminal domain"/>
    <property type="match status" value="1"/>
</dbReference>
<dbReference type="GO" id="GO:0005198">
    <property type="term" value="F:structural molecule activity"/>
    <property type="evidence" value="ECO:0007669"/>
    <property type="project" value="InterPro"/>
</dbReference>
<comment type="catalytic activity">
    <reaction evidence="8 11">
        <text>lipid IVA (E. coli) + CMP-3-deoxy-beta-D-manno-octulosonate = alpha-Kdo-(2-&gt;6)-lipid IVA (E. coli) + CMP + H(+)</text>
        <dbReference type="Rhea" id="RHEA:28066"/>
        <dbReference type="ChEBI" id="CHEBI:15378"/>
        <dbReference type="ChEBI" id="CHEBI:58603"/>
        <dbReference type="ChEBI" id="CHEBI:60364"/>
        <dbReference type="ChEBI" id="CHEBI:60377"/>
        <dbReference type="ChEBI" id="CHEBI:85987"/>
        <dbReference type="EC" id="2.4.99.12"/>
    </reaction>
</comment>
<dbReference type="Gene3D" id="3.40.50.2000">
    <property type="entry name" value="Glycogen Phosphorylase B"/>
    <property type="match status" value="1"/>
</dbReference>
<dbReference type="GO" id="GO:0043842">
    <property type="term" value="F:Kdo transferase activity"/>
    <property type="evidence" value="ECO:0007669"/>
    <property type="project" value="UniProtKB-EC"/>
</dbReference>
<evidence type="ECO:0000313" key="13">
    <source>
        <dbReference type="EMBL" id="XDJ47659.1"/>
    </source>
</evidence>
<dbReference type="GO" id="GO:0009245">
    <property type="term" value="P:lipid A biosynthetic process"/>
    <property type="evidence" value="ECO:0007669"/>
    <property type="project" value="TreeGrafter"/>
</dbReference>
<dbReference type="GO" id="GO:0015629">
    <property type="term" value="C:actin cytoskeleton"/>
    <property type="evidence" value="ECO:0007669"/>
    <property type="project" value="InterPro"/>
</dbReference>
<dbReference type="PROSITE" id="PS00664">
    <property type="entry name" value="VINCULIN_2"/>
    <property type="match status" value="1"/>
</dbReference>
<evidence type="ECO:0000256" key="1">
    <source>
        <dbReference type="ARBA" id="ARBA00004713"/>
    </source>
</evidence>
<evidence type="ECO:0000256" key="5">
    <source>
        <dbReference type="ARBA" id="ARBA00023136"/>
    </source>
</evidence>
<feature type="site" description="Transition state stabilizer" evidence="10">
    <location>
        <position position="211"/>
    </location>
</feature>
<keyword evidence="11" id="KW-1003">Cell membrane</keyword>
<evidence type="ECO:0000256" key="4">
    <source>
        <dbReference type="ARBA" id="ARBA00022679"/>
    </source>
</evidence>
<dbReference type="PANTHER" id="PTHR42755">
    <property type="entry name" value="3-DEOXY-MANNO-OCTULOSONATE CYTIDYLYLTRANSFERASE"/>
    <property type="match status" value="1"/>
</dbReference>
<name>A0AB39D011_9BURK</name>
<dbReference type="Pfam" id="PF04413">
    <property type="entry name" value="Glycos_transf_N"/>
    <property type="match status" value="1"/>
</dbReference>
<dbReference type="GO" id="GO:0009244">
    <property type="term" value="P:lipopolysaccharide core region biosynthetic process"/>
    <property type="evidence" value="ECO:0007669"/>
    <property type="project" value="UniProtKB-UniRule"/>
</dbReference>
<keyword evidence="13" id="KW-0328">Glycosyltransferase</keyword>
<feature type="domain" description="3-deoxy-D-manno-octulosonic-acid transferase N-terminal" evidence="12">
    <location>
        <begin position="38"/>
        <end position="214"/>
    </location>
</feature>
<accession>A0AB39D011</accession>
<keyword evidence="11" id="KW-0448">Lipopolysaccharide biosynthesis</keyword>
<comment type="function">
    <text evidence="11">Involved in lipopolysaccharide (LPS) biosynthesis. Catalyzes the transfer of 3-deoxy-D-manno-octulosonate (Kdo) residue(s) from CMP-Kdo to lipid IV(A), the tetraacyldisaccharide-1,4'-bisphosphate precursor of lipid A.</text>
</comment>
<evidence type="ECO:0000256" key="2">
    <source>
        <dbReference type="ARBA" id="ARBA00012621"/>
    </source>
</evidence>
<keyword evidence="4 11" id="KW-0808">Transferase</keyword>
<gene>
    <name evidence="13" type="ORF">ABRZ04_00880</name>
</gene>
<evidence type="ECO:0000256" key="8">
    <source>
        <dbReference type="ARBA" id="ARBA00049183"/>
    </source>
</evidence>
<protein>
    <recommendedName>
        <fullName evidence="3 11">3-deoxy-D-manno-octulosonic acid transferase</fullName>
        <shortName evidence="11">Kdo transferase</shortName>
        <ecNumber evidence="2 11">2.4.99.12</ecNumber>
    </recommendedName>
    <alternativeName>
        <fullName evidence="7 11">Lipid IV(A) 3-deoxy-D-manno-octulosonic acid transferase</fullName>
    </alternativeName>
</protein>
<dbReference type="PANTHER" id="PTHR42755:SF1">
    <property type="entry name" value="3-DEOXY-D-MANNO-OCTULOSONIC ACID TRANSFERASE, MITOCHONDRIAL-RELATED"/>
    <property type="match status" value="1"/>
</dbReference>
<evidence type="ECO:0000256" key="6">
    <source>
        <dbReference type="ARBA" id="ARBA00029433"/>
    </source>
</evidence>
<dbReference type="GO" id="GO:0007155">
    <property type="term" value="P:cell adhesion"/>
    <property type="evidence" value="ECO:0007669"/>
    <property type="project" value="InterPro"/>
</dbReference>
<comment type="similarity">
    <text evidence="11">Belongs to the glycosyltransferase group 1 family.</text>
</comment>